<dbReference type="Proteomes" id="UP001189429">
    <property type="component" value="Unassembled WGS sequence"/>
</dbReference>
<dbReference type="EMBL" id="CAUYUJ010019934">
    <property type="protein sequence ID" value="CAK0894685.1"/>
    <property type="molecule type" value="Genomic_DNA"/>
</dbReference>
<comment type="caution">
    <text evidence="1">The sequence shown here is derived from an EMBL/GenBank/DDBJ whole genome shotgun (WGS) entry which is preliminary data.</text>
</comment>
<keyword evidence="2" id="KW-1185">Reference proteome</keyword>
<accession>A0ABN9X9B6</accession>
<protein>
    <submittedName>
        <fullName evidence="1">Uncharacterized protein</fullName>
    </submittedName>
</protein>
<organism evidence="1 2">
    <name type="scientific">Prorocentrum cordatum</name>
    <dbReference type="NCBI Taxonomy" id="2364126"/>
    <lineage>
        <taxon>Eukaryota</taxon>
        <taxon>Sar</taxon>
        <taxon>Alveolata</taxon>
        <taxon>Dinophyceae</taxon>
        <taxon>Prorocentrales</taxon>
        <taxon>Prorocentraceae</taxon>
        <taxon>Prorocentrum</taxon>
    </lineage>
</organism>
<reference evidence="1" key="1">
    <citation type="submission" date="2023-10" db="EMBL/GenBank/DDBJ databases">
        <authorList>
            <person name="Chen Y."/>
            <person name="Shah S."/>
            <person name="Dougan E. K."/>
            <person name="Thang M."/>
            <person name="Chan C."/>
        </authorList>
    </citation>
    <scope>NUCLEOTIDE SEQUENCE [LARGE SCALE GENOMIC DNA]</scope>
</reference>
<name>A0ABN9X9B6_9DINO</name>
<gene>
    <name evidence="1" type="ORF">PCOR1329_LOCUS73657</name>
</gene>
<proteinExistence type="predicted"/>
<feature type="non-terminal residue" evidence="1">
    <location>
        <position position="260"/>
    </location>
</feature>
<evidence type="ECO:0000313" key="1">
    <source>
        <dbReference type="EMBL" id="CAK0894685.1"/>
    </source>
</evidence>
<evidence type="ECO:0000313" key="2">
    <source>
        <dbReference type="Proteomes" id="UP001189429"/>
    </source>
</evidence>
<sequence>MVVFDGPAVNVGDVKVIVPMVLPEATMNAKKGQSFLVGDCETAPENQENRDEGKLVKMFTAAAKTDLGQVYRELVGQKAVREADLDSDSRPNMEQFLEQVRADLKLQRPGSVHGELKERVAAHKQILVQSDLKLQTVAIKTDIDSVYDKLKGHLAAHKTDLDNANSIANVQLSGKAPIEYLELILEEMMMQTVGAKTDRDQVIYHLNVQKAEPTADLDNSNCWAKEFKVKHGTELAEPESSVLDTVHPLVISCFQGRGGE</sequence>